<evidence type="ECO:0000313" key="5">
    <source>
        <dbReference type="EMBL" id="MBB4121265.1"/>
    </source>
</evidence>
<evidence type="ECO:0000256" key="1">
    <source>
        <dbReference type="ARBA" id="ARBA00010062"/>
    </source>
</evidence>
<evidence type="ECO:0000259" key="4">
    <source>
        <dbReference type="Pfam" id="PF13458"/>
    </source>
</evidence>
<dbReference type="InterPro" id="IPR028082">
    <property type="entry name" value="Peripla_BP_I"/>
</dbReference>
<evidence type="ECO:0000256" key="2">
    <source>
        <dbReference type="ARBA" id="ARBA00022729"/>
    </source>
</evidence>
<comment type="similarity">
    <text evidence="1">Belongs to the leucine-binding protein family.</text>
</comment>
<dbReference type="EMBL" id="JACIDZ010000003">
    <property type="protein sequence ID" value="MBB4121265.1"/>
    <property type="molecule type" value="Genomic_DNA"/>
</dbReference>
<evidence type="ECO:0000256" key="3">
    <source>
        <dbReference type="SAM" id="SignalP"/>
    </source>
</evidence>
<dbReference type="SUPFAM" id="SSF53822">
    <property type="entry name" value="Periplasmic binding protein-like I"/>
    <property type="match status" value="1"/>
</dbReference>
<dbReference type="InterPro" id="IPR028081">
    <property type="entry name" value="Leu-bd"/>
</dbReference>
<organism evidence="5 6">
    <name type="scientific">Martelella radicis</name>
    <dbReference type="NCBI Taxonomy" id="1397476"/>
    <lineage>
        <taxon>Bacteria</taxon>
        <taxon>Pseudomonadati</taxon>
        <taxon>Pseudomonadota</taxon>
        <taxon>Alphaproteobacteria</taxon>
        <taxon>Hyphomicrobiales</taxon>
        <taxon>Aurantimonadaceae</taxon>
        <taxon>Martelella</taxon>
    </lineage>
</organism>
<sequence>MEETHVKTILKGMAAGSVLTLISALSAHAAPSCGDNTGEKATGEPIVIGAITGKTGPDDFSNSTRAAKAYFDCLNANGGIHGRPVEYLIEDDQWNPETARQLAAKLVDDQQAVVLVGNSSYVDCGANADYYKENGVLVLAGTGVPRECFFAENYAPANAGPRVSMLGAVGYAIDELGTESVVCIGPNIPNVGTWSCDGVEELAKERGFEARTILMDPASADATSIMLQAAAYGPDAIVLGMSKGIAVPLLTAAEEQGLNEQIVFLSAASAYDLSVPETIGPGWDDRFYVNMEFNDLEADTPDNANWLAVMDEYGSPSDPRDTFAQSGYLAARIAEKALMSLDPSDINRETVTAAVENVQNFQSDIFCAPWYFGKDQPRHNANSTTRMAVSKDGKWEVVSDCAASPDPELKDIRAYEEANGL</sequence>
<protein>
    <submittedName>
        <fullName evidence="5">Branched-chain amino acid transport system substrate-binding protein</fullName>
    </submittedName>
</protein>
<comment type="caution">
    <text evidence="5">The sequence shown here is derived from an EMBL/GenBank/DDBJ whole genome shotgun (WGS) entry which is preliminary data.</text>
</comment>
<dbReference type="PANTHER" id="PTHR47235:SF1">
    <property type="entry name" value="BLR6548 PROTEIN"/>
    <property type="match status" value="1"/>
</dbReference>
<dbReference type="Gene3D" id="3.40.50.2300">
    <property type="match status" value="2"/>
</dbReference>
<dbReference type="Pfam" id="PF13458">
    <property type="entry name" value="Peripla_BP_6"/>
    <property type="match status" value="1"/>
</dbReference>
<feature type="domain" description="Leucine-binding protein" evidence="4">
    <location>
        <begin position="45"/>
        <end position="393"/>
    </location>
</feature>
<dbReference type="AlphaFoldDB" id="A0A7W6KJX9"/>
<feature type="chain" id="PRO_5030724786" evidence="3">
    <location>
        <begin position="30"/>
        <end position="421"/>
    </location>
</feature>
<accession>A0A7W6KJX9</accession>
<keyword evidence="2 3" id="KW-0732">Signal</keyword>
<dbReference type="RefSeq" id="WP_246413614.1">
    <property type="nucleotide sequence ID" value="NZ_JACIDZ010000003.1"/>
</dbReference>
<dbReference type="PANTHER" id="PTHR47235">
    <property type="entry name" value="BLR6548 PROTEIN"/>
    <property type="match status" value="1"/>
</dbReference>
<proteinExistence type="inferred from homology"/>
<evidence type="ECO:0000313" key="6">
    <source>
        <dbReference type="Proteomes" id="UP000530571"/>
    </source>
</evidence>
<gene>
    <name evidence="5" type="ORF">GGR30_001179</name>
</gene>
<keyword evidence="6" id="KW-1185">Reference proteome</keyword>
<reference evidence="5 6" key="1">
    <citation type="submission" date="2020-08" db="EMBL/GenBank/DDBJ databases">
        <title>Genomic Encyclopedia of Type Strains, Phase IV (KMG-IV): sequencing the most valuable type-strain genomes for metagenomic binning, comparative biology and taxonomic classification.</title>
        <authorList>
            <person name="Goeker M."/>
        </authorList>
    </citation>
    <scope>NUCLEOTIDE SEQUENCE [LARGE SCALE GENOMIC DNA]</scope>
    <source>
        <strain evidence="5 6">DSM 28101</strain>
    </source>
</reference>
<dbReference type="CDD" id="cd06341">
    <property type="entry name" value="PBP1_ABC_ligand_binding-like"/>
    <property type="match status" value="1"/>
</dbReference>
<dbReference type="Proteomes" id="UP000530571">
    <property type="component" value="Unassembled WGS sequence"/>
</dbReference>
<feature type="signal peptide" evidence="3">
    <location>
        <begin position="1"/>
        <end position="29"/>
    </location>
</feature>
<name>A0A7W6KJX9_9HYPH</name>